<sequence length="173" mass="20570">MDNRYQPRAQVQYVRKQPVWVFCLLSFFTFGLYTMYWLYRNWCFFRDAYEWDIYPFWRAVFNVFFVHTLLEHINDLAMEKGHPGISSNGYATGYVIFEILQRVLNRTMPDYVVLIYLLLLPFVWLVPTVKQLNYIYEQANPDTYHPPFTPRELVALMMGGLVIALAVLGLLTT</sequence>
<proteinExistence type="predicted"/>
<comment type="caution">
    <text evidence="2">The sequence shown here is derived from an EMBL/GenBank/DDBJ whole genome shotgun (WGS) entry which is preliminary data.</text>
</comment>
<keyword evidence="1" id="KW-0812">Transmembrane</keyword>
<keyword evidence="1" id="KW-0472">Membrane</keyword>
<accession>A0A4Q2UVD3</accession>
<evidence type="ECO:0000313" key="3">
    <source>
        <dbReference type="Proteomes" id="UP000290407"/>
    </source>
</evidence>
<evidence type="ECO:0000313" key="2">
    <source>
        <dbReference type="EMBL" id="RYC71825.1"/>
    </source>
</evidence>
<feature type="transmembrane region" description="Helical" evidence="1">
    <location>
        <begin position="20"/>
        <end position="39"/>
    </location>
</feature>
<evidence type="ECO:0008006" key="4">
    <source>
        <dbReference type="Google" id="ProtNLM"/>
    </source>
</evidence>
<evidence type="ECO:0000256" key="1">
    <source>
        <dbReference type="SAM" id="Phobius"/>
    </source>
</evidence>
<dbReference type="AlphaFoldDB" id="A0A4Q2UVD3"/>
<dbReference type="Proteomes" id="UP000290407">
    <property type="component" value="Unassembled WGS sequence"/>
</dbReference>
<organism evidence="2 3">
    <name type="scientific">Spirosoma sordidisoli</name>
    <dbReference type="NCBI Taxonomy" id="2502893"/>
    <lineage>
        <taxon>Bacteria</taxon>
        <taxon>Pseudomonadati</taxon>
        <taxon>Bacteroidota</taxon>
        <taxon>Cytophagia</taxon>
        <taxon>Cytophagales</taxon>
        <taxon>Cytophagaceae</taxon>
        <taxon>Spirosoma</taxon>
    </lineage>
</organism>
<protein>
    <recommendedName>
        <fullName evidence="4">DUF4234 domain-containing protein</fullName>
    </recommendedName>
</protein>
<dbReference type="EMBL" id="SBLB01000001">
    <property type="protein sequence ID" value="RYC71825.1"/>
    <property type="molecule type" value="Genomic_DNA"/>
</dbReference>
<feature type="transmembrane region" description="Helical" evidence="1">
    <location>
        <begin position="111"/>
        <end position="133"/>
    </location>
</feature>
<name>A0A4Q2UVD3_9BACT</name>
<keyword evidence="1" id="KW-1133">Transmembrane helix</keyword>
<feature type="transmembrane region" description="Helical" evidence="1">
    <location>
        <begin position="51"/>
        <end position="70"/>
    </location>
</feature>
<reference evidence="2 3" key="1">
    <citation type="submission" date="2019-01" db="EMBL/GenBank/DDBJ databases">
        <title>Spirosoma flava sp. nov., a propanil-degrading bacterium isolated from herbicide-contaminated soil.</title>
        <authorList>
            <person name="Zhang L."/>
            <person name="Jiang J.-D."/>
        </authorList>
    </citation>
    <scope>NUCLEOTIDE SEQUENCE [LARGE SCALE GENOMIC DNA]</scope>
    <source>
        <strain evidence="2 3">TY50</strain>
    </source>
</reference>
<keyword evidence="3" id="KW-1185">Reference proteome</keyword>
<gene>
    <name evidence="2" type="ORF">EQG79_06770</name>
</gene>
<dbReference type="RefSeq" id="WP_129600835.1">
    <property type="nucleotide sequence ID" value="NZ_SBLB01000001.1"/>
</dbReference>
<feature type="transmembrane region" description="Helical" evidence="1">
    <location>
        <begin position="153"/>
        <end position="171"/>
    </location>
</feature>